<feature type="domain" description="DNA primase/polymerase bifunctional N-terminal" evidence="2">
    <location>
        <begin position="52"/>
        <end position="188"/>
    </location>
</feature>
<sequence length="747" mass="83691">MPAVNPCGARPADWDAVIAAGLTPCILPVVQNPQVPRSASSALKTIGKVPSRKNGYGEAVGFPGWTSHVTTPEEIAQWRLDQDLGVSIRLDHMIAVDCDVDDAEIAQGIYKILCDLIGKEPPRRTRADSARWLVAMRLAEGEQVLKSRYLLKNGECLEVLGKGQQFVAFGRHPKGSRYEWTGSPSDIPTITPEVLKAFTDAVVKAYGTGEVRSVRARRSSTGDASEVAKDSLYMWLKEHWEVRERAPGILDIRCPWESAHTSGSAFDGSTTYYCAGTGGYSEPAFICMHAHCEGRTIADLTAWAASQGYERTTAEDFADIKPLPDATPEEADEWAKLREILKRYMDPKTGSIQANLVSVAVGLQMGLEYCGFEIRQDTFTSMPVFRSAKAEPWQQLSDARMVEMRKYLMEERHFGKISRELMSDAILYAADQNAFDSMRDYLERTLPEWDGVDRITDFFRKYCGAKSTPYEWATARYMWTALYGRATTVQGIKADIVPVLVGKQGARKSTLVRVLAPREDLAGEISLETRDADLARQIRGKVVVEIPELVGMSKKDVAAVKYWISLQKDSYIQKYQERETVAPRRCLMMMTTNVHDFLTDPTGNRRFAPIEVGQIDIETVERDRLQLWAQAKVIFEKDGIDHRSVEQLSAEENKKYMYSDPWEEAVSQWLERESLLPAEARHPLTAAVILEHAIGQAVSRVSPADGRRLATVMGTLGFSLKVARVDGKPTRIYLKKVEPKDEEDVPF</sequence>
<feature type="domain" description="Virulence-associated protein E-like" evidence="1">
    <location>
        <begin position="446"/>
        <end position="655"/>
    </location>
</feature>
<evidence type="ECO:0000259" key="2">
    <source>
        <dbReference type="Pfam" id="PF09250"/>
    </source>
</evidence>
<reference evidence="4" key="1">
    <citation type="submission" date="2019-06" db="EMBL/GenBank/DDBJ databases">
        <authorList>
            <person name="Oh B.S."/>
        </authorList>
    </citation>
    <scope>NUCLEOTIDE SEQUENCE [LARGE SCALE GENOMIC DNA]</scope>
    <source>
        <strain evidence="4">KGMB03119</strain>
    </source>
</reference>
<evidence type="ECO:0000313" key="3">
    <source>
        <dbReference type="EMBL" id="QDA55563.1"/>
    </source>
</evidence>
<dbReference type="RefSeq" id="WP_139688973.1">
    <property type="nucleotide sequence ID" value="NZ_CP040882.1"/>
</dbReference>
<dbReference type="PANTHER" id="PTHR34985:SF1">
    <property type="entry name" value="SLR0554 PROTEIN"/>
    <property type="match status" value="1"/>
</dbReference>
<evidence type="ECO:0000259" key="1">
    <source>
        <dbReference type="Pfam" id="PF05272"/>
    </source>
</evidence>
<keyword evidence="4" id="KW-1185">Reference proteome</keyword>
<proteinExistence type="predicted"/>
<dbReference type="EMBL" id="CP040882">
    <property type="protein sequence ID" value="QDA55563.1"/>
    <property type="molecule type" value="Genomic_DNA"/>
</dbReference>
<dbReference type="Pfam" id="PF05272">
    <property type="entry name" value="VapE-like_dom"/>
    <property type="match status" value="1"/>
</dbReference>
<organism evidence="3 4">
    <name type="scientific">Sutterella faecalis</name>
    <dbReference type="NCBI Taxonomy" id="2584944"/>
    <lineage>
        <taxon>Bacteria</taxon>
        <taxon>Pseudomonadati</taxon>
        <taxon>Pseudomonadota</taxon>
        <taxon>Betaproteobacteria</taxon>
        <taxon>Burkholderiales</taxon>
        <taxon>Sutterellaceae</taxon>
        <taxon>Sutterella</taxon>
    </lineage>
</organism>
<dbReference type="PANTHER" id="PTHR34985">
    <property type="entry name" value="SLR0554 PROTEIN"/>
    <property type="match status" value="1"/>
</dbReference>
<dbReference type="Proteomes" id="UP000308889">
    <property type="component" value="Chromosome"/>
</dbReference>
<evidence type="ECO:0008006" key="5">
    <source>
        <dbReference type="Google" id="ProtNLM"/>
    </source>
</evidence>
<name>A0ABX5VHI8_9BURK</name>
<dbReference type="Pfam" id="PF09250">
    <property type="entry name" value="Prim-Pol"/>
    <property type="match status" value="1"/>
</dbReference>
<protein>
    <recommendedName>
        <fullName evidence="5">DNA primase/polymerase bifunctional N-terminal domain-containing protein</fullName>
    </recommendedName>
</protein>
<dbReference type="InterPro" id="IPR007936">
    <property type="entry name" value="VapE-like_dom"/>
</dbReference>
<evidence type="ECO:0000313" key="4">
    <source>
        <dbReference type="Proteomes" id="UP000308889"/>
    </source>
</evidence>
<gene>
    <name evidence="3" type="ORF">FG381_11830</name>
</gene>
<accession>A0ABX5VHI8</accession>
<dbReference type="InterPro" id="IPR015330">
    <property type="entry name" value="DNA_primase/pol_bifunc_N"/>
</dbReference>